<evidence type="ECO:0000256" key="10">
    <source>
        <dbReference type="SAM" id="SignalP"/>
    </source>
</evidence>
<dbReference type="InterPro" id="IPR008928">
    <property type="entry name" value="6-hairpin_glycosidase_sf"/>
</dbReference>
<keyword evidence="4 9" id="KW-0378">Hydrolase</keyword>
<evidence type="ECO:0000256" key="9">
    <source>
        <dbReference type="RuleBase" id="RU361167"/>
    </source>
</evidence>
<proteinExistence type="inferred from homology"/>
<dbReference type="GO" id="GO:0030245">
    <property type="term" value="P:cellulose catabolic process"/>
    <property type="evidence" value="ECO:0007669"/>
    <property type="project" value="UniProtKB-KW"/>
</dbReference>
<keyword evidence="3 10" id="KW-0732">Signal</keyword>
<name>A0A443ZJQ7_9PSED</name>
<evidence type="ECO:0000256" key="7">
    <source>
        <dbReference type="ARBA" id="ARBA00023326"/>
    </source>
</evidence>
<evidence type="ECO:0000256" key="5">
    <source>
        <dbReference type="ARBA" id="ARBA00023001"/>
    </source>
</evidence>
<accession>A0A443ZJQ7</accession>
<dbReference type="RefSeq" id="WP_128325627.1">
    <property type="nucleotide sequence ID" value="NZ_QJRG01000048.1"/>
</dbReference>
<feature type="signal peptide" evidence="10">
    <location>
        <begin position="1"/>
        <end position="21"/>
    </location>
</feature>
<feature type="active site" description="Nucleophile" evidence="8">
    <location>
        <position position="114"/>
    </location>
</feature>
<evidence type="ECO:0000256" key="6">
    <source>
        <dbReference type="ARBA" id="ARBA00023295"/>
    </source>
</evidence>
<protein>
    <recommendedName>
        <fullName evidence="9">Glucanase</fullName>
        <ecNumber evidence="9">3.2.1.-</ecNumber>
    </recommendedName>
</protein>
<dbReference type="InterPro" id="IPR019834">
    <property type="entry name" value="Glyco_hydro_8_CS"/>
</dbReference>
<dbReference type="Gene3D" id="1.50.10.10">
    <property type="match status" value="1"/>
</dbReference>
<evidence type="ECO:0000256" key="3">
    <source>
        <dbReference type="ARBA" id="ARBA00022729"/>
    </source>
</evidence>
<dbReference type="SUPFAM" id="SSF48208">
    <property type="entry name" value="Six-hairpin glycosidases"/>
    <property type="match status" value="1"/>
</dbReference>
<comment type="catalytic activity">
    <reaction evidence="1">
        <text>Endohydrolysis of (1-&gt;4)-beta-D-glucosidic linkages in cellulose, lichenin and cereal beta-D-glucans.</text>
        <dbReference type="EC" id="3.2.1.4"/>
    </reaction>
</comment>
<keyword evidence="7 9" id="KW-0624">Polysaccharide degradation</keyword>
<reference evidence="11 12" key="1">
    <citation type="submission" date="2018-06" db="EMBL/GenBank/DDBJ databases">
        <title>Bacteria isolated from soil of Wuhan.</title>
        <authorList>
            <person name="Wei X."/>
            <person name="Chunhua H."/>
        </authorList>
    </citation>
    <scope>NUCLEOTIDE SEQUENCE [LARGE SCALE GENOMIC DNA]</scope>
    <source>
        <strain evidence="12">xwS2</strain>
    </source>
</reference>
<dbReference type="PROSITE" id="PS51257">
    <property type="entry name" value="PROKAR_LIPOPROTEIN"/>
    <property type="match status" value="1"/>
</dbReference>
<keyword evidence="7 9" id="KW-0119">Carbohydrate metabolism</keyword>
<gene>
    <name evidence="11" type="ORF">DM813_22790</name>
</gene>
<evidence type="ECO:0000313" key="11">
    <source>
        <dbReference type="EMBL" id="RWU19143.1"/>
    </source>
</evidence>
<keyword evidence="5" id="KW-0136">Cellulose degradation</keyword>
<comment type="caution">
    <text evidence="11">The sequence shown here is derived from an EMBL/GenBank/DDBJ whole genome shotgun (WGS) entry which is preliminary data.</text>
</comment>
<evidence type="ECO:0000256" key="8">
    <source>
        <dbReference type="PROSITE-ProRule" id="PRU10058"/>
    </source>
</evidence>
<dbReference type="GO" id="GO:0008810">
    <property type="term" value="F:cellulase activity"/>
    <property type="evidence" value="ECO:0007669"/>
    <property type="project" value="UniProtKB-EC"/>
</dbReference>
<dbReference type="EC" id="3.2.1.-" evidence="9"/>
<evidence type="ECO:0000313" key="12">
    <source>
        <dbReference type="Proteomes" id="UP000288983"/>
    </source>
</evidence>
<evidence type="ECO:0000256" key="4">
    <source>
        <dbReference type="ARBA" id="ARBA00022801"/>
    </source>
</evidence>
<dbReference type="OrthoDB" id="9766708at2"/>
<organism evidence="11 12">
    <name type="scientific">Pseudomonas alkylphenolica</name>
    <dbReference type="NCBI Taxonomy" id="237609"/>
    <lineage>
        <taxon>Bacteria</taxon>
        <taxon>Pseudomonadati</taxon>
        <taxon>Pseudomonadota</taxon>
        <taxon>Gammaproteobacteria</taxon>
        <taxon>Pseudomonadales</taxon>
        <taxon>Pseudomonadaceae</taxon>
        <taxon>Pseudomonas</taxon>
    </lineage>
</organism>
<evidence type="ECO:0000256" key="1">
    <source>
        <dbReference type="ARBA" id="ARBA00000966"/>
    </source>
</evidence>
<dbReference type="PRINTS" id="PR00735">
    <property type="entry name" value="GLHYDRLASE8"/>
</dbReference>
<dbReference type="PROSITE" id="PS00812">
    <property type="entry name" value="GLYCOSYL_HYDROL_F8"/>
    <property type="match status" value="1"/>
</dbReference>
<dbReference type="InterPro" id="IPR012341">
    <property type="entry name" value="6hp_glycosidase-like_sf"/>
</dbReference>
<dbReference type="EMBL" id="QJRG01000048">
    <property type="protein sequence ID" value="RWU19143.1"/>
    <property type="molecule type" value="Genomic_DNA"/>
</dbReference>
<feature type="chain" id="PRO_5019124518" description="Glucanase" evidence="10">
    <location>
        <begin position="22"/>
        <end position="366"/>
    </location>
</feature>
<sequence>MIGSRWLLGGALWLCASFATAGCWPAWEQFKADLVTDDGRVIDPSQGRLSTSEGQAYGMFFALVANDRERFQQLLSWTENNLAGGNIAKRLPAWKWGQDKQGAWRVLDSNNASDADLWMAYSLLEAGRLWAIAEYRELAIEILWRVAAQTLRPLPGLGVMLLPGDQGFVSAQGTRLNTSYLPLQVLDRFTELAPLWQELADNSRKLLLQSAPKGLAPDWLAWRDNGKPAADPVHGAKGSYDAIRVYLWLGMLDPAASGRKALLEHYRPMVDLTLERGVPPESVDVDSAKADGKGPVGFSAALLPLLSALNEKDGLHQQRQRLIESPASGYYNRVLSLYGQGWDERRYRFDAKGWLIPGWENEQCVN</sequence>
<dbReference type="AlphaFoldDB" id="A0A443ZJQ7"/>
<dbReference type="NCBIfam" id="NF008305">
    <property type="entry name" value="PRK11097.1"/>
    <property type="match status" value="1"/>
</dbReference>
<dbReference type="InterPro" id="IPR002037">
    <property type="entry name" value="Glyco_hydro_8"/>
</dbReference>
<dbReference type="Pfam" id="PF01270">
    <property type="entry name" value="Glyco_hydro_8"/>
    <property type="match status" value="1"/>
</dbReference>
<keyword evidence="6 9" id="KW-0326">Glycosidase</keyword>
<dbReference type="Proteomes" id="UP000288983">
    <property type="component" value="Unassembled WGS sequence"/>
</dbReference>
<evidence type="ECO:0000256" key="2">
    <source>
        <dbReference type="ARBA" id="ARBA00009209"/>
    </source>
</evidence>
<comment type="similarity">
    <text evidence="2 9">Belongs to the glycosyl hydrolase 8 (cellulase D) family.</text>
</comment>